<evidence type="ECO:0000256" key="11">
    <source>
        <dbReference type="PROSITE-ProRule" id="PRU10141"/>
    </source>
</evidence>
<feature type="compositionally biased region" description="Polar residues" evidence="12">
    <location>
        <begin position="1064"/>
        <end position="1077"/>
    </location>
</feature>
<evidence type="ECO:0000256" key="4">
    <source>
        <dbReference type="ARBA" id="ARBA00022527"/>
    </source>
</evidence>
<dbReference type="InterPro" id="IPR028375">
    <property type="entry name" value="KA1/Ssp2_C"/>
</dbReference>
<feature type="compositionally biased region" description="Low complexity" evidence="12">
    <location>
        <begin position="141"/>
        <end position="153"/>
    </location>
</feature>
<dbReference type="InterPro" id="IPR001772">
    <property type="entry name" value="KA1_dom"/>
</dbReference>
<evidence type="ECO:0000256" key="12">
    <source>
        <dbReference type="SAM" id="MobiDB-lite"/>
    </source>
</evidence>
<dbReference type="EMBL" id="GL832976">
    <property type="protein sequence ID" value="EGD77012.1"/>
    <property type="molecule type" value="Genomic_DNA"/>
</dbReference>
<dbReference type="Pfam" id="PF02149">
    <property type="entry name" value="KA1"/>
    <property type="match status" value="1"/>
</dbReference>
<feature type="compositionally biased region" description="Polar residues" evidence="12">
    <location>
        <begin position="199"/>
        <end position="213"/>
    </location>
</feature>
<evidence type="ECO:0000256" key="6">
    <source>
        <dbReference type="ARBA" id="ARBA00022741"/>
    </source>
</evidence>
<feature type="region of interest" description="Disordered" evidence="12">
    <location>
        <begin position="345"/>
        <end position="426"/>
    </location>
</feature>
<dbReference type="PANTHER" id="PTHR24346">
    <property type="entry name" value="MAP/MICROTUBULE AFFINITY-REGULATING KINASE"/>
    <property type="match status" value="1"/>
</dbReference>
<dbReference type="STRING" id="946362.F2UJ64"/>
<feature type="compositionally biased region" description="Low complexity" evidence="12">
    <location>
        <begin position="77"/>
        <end position="100"/>
    </location>
</feature>
<dbReference type="InterPro" id="IPR000719">
    <property type="entry name" value="Prot_kinase_dom"/>
</dbReference>
<evidence type="ECO:0000256" key="3">
    <source>
        <dbReference type="ARBA" id="ARBA00022490"/>
    </source>
</evidence>
<feature type="domain" description="KA1" evidence="14">
    <location>
        <begin position="1230"/>
        <end position="1279"/>
    </location>
</feature>
<dbReference type="CDD" id="cd14338">
    <property type="entry name" value="UBA_SIK"/>
    <property type="match status" value="1"/>
</dbReference>
<reference evidence="15" key="1">
    <citation type="submission" date="2009-08" db="EMBL/GenBank/DDBJ databases">
        <title>Annotation of Salpingoeca rosetta.</title>
        <authorList>
            <consortium name="The Broad Institute Genome Sequencing Platform"/>
            <person name="Russ C."/>
            <person name="Cuomo C."/>
            <person name="Burger G."/>
            <person name="Gray M.W."/>
            <person name="Holland P.W.H."/>
            <person name="King N."/>
            <person name="Lang F.B.F."/>
            <person name="Roger A.J."/>
            <person name="Ruiz-Trillo I."/>
            <person name="Young S.K."/>
            <person name="Zeng Q."/>
            <person name="Gargeya S."/>
            <person name="Alvarado L."/>
            <person name="Berlin A."/>
            <person name="Chapman S.B."/>
            <person name="Chen Z."/>
            <person name="Freedman E."/>
            <person name="Gellesch M."/>
            <person name="Goldberg J."/>
            <person name="Griggs A."/>
            <person name="Gujja S."/>
            <person name="Heilman E."/>
            <person name="Heiman D."/>
            <person name="Howarth C."/>
            <person name="Mehta T."/>
            <person name="Neiman D."/>
            <person name="Pearson M."/>
            <person name="Roberts A."/>
            <person name="Saif S."/>
            <person name="Shea T."/>
            <person name="Shenoy N."/>
            <person name="Sisk P."/>
            <person name="Stolte C."/>
            <person name="Sykes S."/>
            <person name="White J."/>
            <person name="Yandava C."/>
            <person name="Haas B."/>
            <person name="Nusbaum C."/>
            <person name="Birren B."/>
        </authorList>
    </citation>
    <scope>NUCLEOTIDE SEQUENCE [LARGE SCALE GENOMIC DNA]</scope>
    <source>
        <strain evidence="15">ATCC 50818</strain>
    </source>
</reference>
<feature type="compositionally biased region" description="Polar residues" evidence="12">
    <location>
        <begin position="64"/>
        <end position="76"/>
    </location>
</feature>
<feature type="compositionally biased region" description="Low complexity" evidence="12">
    <location>
        <begin position="786"/>
        <end position="798"/>
    </location>
</feature>
<dbReference type="SUPFAM" id="SSF56112">
    <property type="entry name" value="Protein kinase-like (PK-like)"/>
    <property type="match status" value="1"/>
</dbReference>
<evidence type="ECO:0000256" key="8">
    <source>
        <dbReference type="ARBA" id="ARBA00022840"/>
    </source>
</evidence>
<dbReference type="FunFam" id="3.30.200.20:FF:000042">
    <property type="entry name" value="Aurora kinase A"/>
    <property type="match status" value="1"/>
</dbReference>
<dbReference type="eggNOG" id="KOG0586">
    <property type="taxonomic scope" value="Eukaryota"/>
</dbReference>
<dbReference type="GO" id="GO:0106310">
    <property type="term" value="F:protein serine kinase activity"/>
    <property type="evidence" value="ECO:0007669"/>
    <property type="project" value="RHEA"/>
</dbReference>
<name>F2UJ64_SALR5</name>
<dbReference type="InParanoid" id="F2UJ64"/>
<feature type="compositionally biased region" description="Low complexity" evidence="12">
    <location>
        <begin position="1025"/>
        <end position="1035"/>
    </location>
</feature>
<keyword evidence="7 15" id="KW-0418">Kinase</keyword>
<feature type="compositionally biased region" description="Basic and acidic residues" evidence="12">
    <location>
        <begin position="252"/>
        <end position="262"/>
    </location>
</feature>
<dbReference type="Gene3D" id="3.30.310.80">
    <property type="entry name" value="Kinase associated domain 1, KA1"/>
    <property type="match status" value="1"/>
</dbReference>
<dbReference type="GO" id="GO:0035556">
    <property type="term" value="P:intracellular signal transduction"/>
    <property type="evidence" value="ECO:0007669"/>
    <property type="project" value="TreeGrafter"/>
</dbReference>
<dbReference type="Proteomes" id="UP000007799">
    <property type="component" value="Unassembled WGS sequence"/>
</dbReference>
<feature type="domain" description="Protein kinase" evidence="13">
    <location>
        <begin position="436"/>
        <end position="687"/>
    </location>
</feature>
<dbReference type="RefSeq" id="XP_004990852.1">
    <property type="nucleotide sequence ID" value="XM_004990795.1"/>
</dbReference>
<organism evidence="16">
    <name type="scientific">Salpingoeca rosetta (strain ATCC 50818 / BSB-021)</name>
    <dbReference type="NCBI Taxonomy" id="946362"/>
    <lineage>
        <taxon>Eukaryota</taxon>
        <taxon>Choanoflagellata</taxon>
        <taxon>Craspedida</taxon>
        <taxon>Salpingoecidae</taxon>
        <taxon>Salpingoeca</taxon>
    </lineage>
</organism>
<feature type="region of interest" description="Disordered" evidence="12">
    <location>
        <begin position="1"/>
        <end position="322"/>
    </location>
</feature>
<feature type="compositionally biased region" description="Low complexity" evidence="12">
    <location>
        <begin position="271"/>
        <end position="282"/>
    </location>
</feature>
<feature type="region of interest" description="Disordered" evidence="12">
    <location>
        <begin position="785"/>
        <end position="956"/>
    </location>
</feature>
<evidence type="ECO:0000259" key="14">
    <source>
        <dbReference type="PROSITE" id="PS50032"/>
    </source>
</evidence>
<feature type="compositionally biased region" description="Polar residues" evidence="12">
    <location>
        <begin position="904"/>
        <end position="928"/>
    </location>
</feature>
<dbReference type="InterPro" id="IPR017441">
    <property type="entry name" value="Protein_kinase_ATP_BS"/>
</dbReference>
<evidence type="ECO:0000256" key="10">
    <source>
        <dbReference type="ARBA" id="ARBA00048679"/>
    </source>
</evidence>
<dbReference type="GO" id="GO:0005524">
    <property type="term" value="F:ATP binding"/>
    <property type="evidence" value="ECO:0007669"/>
    <property type="project" value="UniProtKB-UniRule"/>
</dbReference>
<dbReference type="PANTHER" id="PTHR24346:SF79">
    <property type="entry name" value="PROTEIN KINASE DOMAIN-CONTAINING PROTEIN"/>
    <property type="match status" value="1"/>
</dbReference>
<feature type="compositionally biased region" description="Acidic residues" evidence="12">
    <location>
        <begin position="165"/>
        <end position="178"/>
    </location>
</feature>
<dbReference type="PROSITE" id="PS50011">
    <property type="entry name" value="PROTEIN_KINASE_DOM"/>
    <property type="match status" value="1"/>
</dbReference>
<sequence length="1279" mass="136991">MTVTHTGNTEDEKLLPTSARLHQGLMSSPQKPTPPPASQSHHHHHHQLHRRGSSAGAHRGSDTALASTPVADQQPRSLTNPPTATSSTTTSTASMSVTPARGNSVNSLLPSKPPSARSGSFRRRPRLSSKTSPDHTANTTASSSPSAMSAQRQPQPPISFTLGGGDDEDDDSGDDNDNNGDAFDYSPSRSPIPPDGAPPNTTALRMHGTQSPSPRARVGSMGGRRRIPSTSGSSNVFLLSDSSAANGTGNGTRRDSSTDPHMRARARSARARSLSNATNARAQPNSSSRRSYDMGSDRNAATTAHANGSSNGNHVGANTKGAAADELSDGSLVFGFGTLLDRQSRDGGDDDYDDEIGLFSSSPVPGQTGTNDNSSSSNTDTLTTTNGINGNAANTNNNAEDDDDPIMKRLHTDDPDPTIAPVPKKPIDLHASLPDYELKKTLGEGAFAKVKQAVHRISGISVAIKIIFKDNITADYVRDNLHREGALMRQLHHPHIIKLYEIIETEDLYCLVMELATGGEVLDYIVAHGSLSEKEVRKYCRQMVQAIDHLHKADIVHRDLKTENLLLDHNLNLKLVDFGLSNSIRDKTTLETMCGSPAYTAPELLGGKQYGKPVDIWSIGVNMYAMLTGKLPFSSHNVTTLHAMILDQQYTIPDKISEECKDLLCKLLVAKPKDRISMDDLRNHPWLAQGDGPIAADPGPNGRKLNINNEIVDYMVTLGHDREEVLESIEGQCCNPPYACYHLLAVRLERTGHLKPRGSSASAGSRKGSGRLTRAMTEVNLSTLNTAAAPPSSSTSSSRHGRQQSTHGNGPNAANANASATAGAAGRFAGTGRRQSLSGLRPPRPKHSRTRGARSPVAPTRDDKTGSPVPATGTATTTVNGSSGNGSGVPQVITTAPPPAVGNSPMSRTSSNGTLSSGGASCTTTPQRSFHRSRSSTDTVSRRRHSMRKASTDQPPVLEEVDVEPADDVALVEEATRTHGRRRTLSSRMLSRNSLNLDDTLHANDTCTPARQHAAGADVPTRAVQQQQQQQQSQQGRANAGRRATLHATNRAAVLKSLRRTQDEGQQSASTATNGNIHGNGHMTATKTEEIDLTAAMSTTRRRSSVSRRSLRGSHASSTQGSTQGSAKDLLPDIHKGVHPSHSRPSSSTHTRVRSGSTRRRSGERQASTSSLAPPSSREPDPSNIQTIRYPLNRRMVSARSPLEIFEQLQRALRALDMPFWASSGTDMGVVCRSGGVRLEAEVVKIAGLSMHGVHMQRQRGDLETYAEICTRILDEMNL</sequence>
<feature type="compositionally biased region" description="Basic residues" evidence="12">
    <location>
        <begin position="40"/>
        <end position="52"/>
    </location>
</feature>
<dbReference type="EC" id="2.7.11.1" evidence="2"/>
<evidence type="ECO:0000313" key="15">
    <source>
        <dbReference type="EMBL" id="EGD77012.1"/>
    </source>
</evidence>
<evidence type="ECO:0000256" key="2">
    <source>
        <dbReference type="ARBA" id="ARBA00012513"/>
    </source>
</evidence>
<keyword evidence="4" id="KW-0723">Serine/threonine-protein kinase</keyword>
<comment type="subcellular location">
    <subcellularLocation>
        <location evidence="1">Cytoplasm</location>
    </subcellularLocation>
</comment>
<proteinExistence type="predicted"/>
<comment type="catalytic activity">
    <reaction evidence="9">
        <text>L-threonyl-[protein] + ATP = O-phospho-L-threonyl-[protein] + ADP + H(+)</text>
        <dbReference type="Rhea" id="RHEA:46608"/>
        <dbReference type="Rhea" id="RHEA-COMP:11060"/>
        <dbReference type="Rhea" id="RHEA-COMP:11605"/>
        <dbReference type="ChEBI" id="CHEBI:15378"/>
        <dbReference type="ChEBI" id="CHEBI:30013"/>
        <dbReference type="ChEBI" id="CHEBI:30616"/>
        <dbReference type="ChEBI" id="CHEBI:61977"/>
        <dbReference type="ChEBI" id="CHEBI:456216"/>
        <dbReference type="EC" id="2.7.11.1"/>
    </reaction>
</comment>
<feature type="compositionally biased region" description="Basic and acidic residues" evidence="12">
    <location>
        <begin position="405"/>
        <end position="414"/>
    </location>
</feature>
<dbReference type="OMA" id="HATRIMS"/>
<evidence type="ECO:0000256" key="5">
    <source>
        <dbReference type="ARBA" id="ARBA00022679"/>
    </source>
</evidence>
<comment type="catalytic activity">
    <reaction evidence="10">
        <text>L-seryl-[protein] + ATP = O-phospho-L-seryl-[protein] + ADP + H(+)</text>
        <dbReference type="Rhea" id="RHEA:17989"/>
        <dbReference type="Rhea" id="RHEA-COMP:9863"/>
        <dbReference type="Rhea" id="RHEA-COMP:11604"/>
        <dbReference type="ChEBI" id="CHEBI:15378"/>
        <dbReference type="ChEBI" id="CHEBI:29999"/>
        <dbReference type="ChEBI" id="CHEBI:30616"/>
        <dbReference type="ChEBI" id="CHEBI:83421"/>
        <dbReference type="ChEBI" id="CHEBI:456216"/>
        <dbReference type="EC" id="2.7.11.1"/>
    </reaction>
</comment>
<dbReference type="PROSITE" id="PS00107">
    <property type="entry name" value="PROTEIN_KINASE_ATP"/>
    <property type="match status" value="1"/>
</dbReference>
<feature type="compositionally biased region" description="Basic residues" evidence="12">
    <location>
        <begin position="1151"/>
        <end position="1162"/>
    </location>
</feature>
<evidence type="ECO:0000256" key="9">
    <source>
        <dbReference type="ARBA" id="ARBA00047899"/>
    </source>
</evidence>
<dbReference type="Gene3D" id="1.10.510.10">
    <property type="entry name" value="Transferase(Phosphotransferase) domain 1"/>
    <property type="match status" value="1"/>
</dbReference>
<feature type="compositionally biased region" description="Basic residues" evidence="12">
    <location>
        <begin position="843"/>
        <end position="852"/>
    </location>
</feature>
<feature type="compositionally biased region" description="Low complexity" evidence="12">
    <location>
        <begin position="866"/>
        <end position="882"/>
    </location>
</feature>
<keyword evidence="16" id="KW-1185">Reference proteome</keyword>
<feature type="compositionally biased region" description="Polar residues" evidence="12">
    <location>
        <begin position="299"/>
        <end position="313"/>
    </location>
</feature>
<dbReference type="InterPro" id="IPR008271">
    <property type="entry name" value="Ser/Thr_kinase_AS"/>
</dbReference>
<dbReference type="GO" id="GO:0004674">
    <property type="term" value="F:protein serine/threonine kinase activity"/>
    <property type="evidence" value="ECO:0007669"/>
    <property type="project" value="UniProtKB-KW"/>
</dbReference>
<dbReference type="KEGG" id="sre:PTSG_07354"/>
<gene>
    <name evidence="15" type="ORF">PTSG_07354</name>
</gene>
<feature type="compositionally biased region" description="Low complexity" evidence="12">
    <location>
        <begin position="808"/>
        <end position="832"/>
    </location>
</feature>
<feature type="region of interest" description="Disordered" evidence="12">
    <location>
        <begin position="1011"/>
        <end position="1046"/>
    </location>
</feature>
<evidence type="ECO:0000313" key="16">
    <source>
        <dbReference type="Proteomes" id="UP000007799"/>
    </source>
</evidence>
<dbReference type="CDD" id="cd12121">
    <property type="entry name" value="MARK_C_like"/>
    <property type="match status" value="1"/>
</dbReference>
<dbReference type="SMART" id="SM00220">
    <property type="entry name" value="S_TKc"/>
    <property type="match status" value="1"/>
</dbReference>
<feature type="binding site" evidence="11">
    <location>
        <position position="469"/>
    </location>
    <ligand>
        <name>ATP</name>
        <dbReference type="ChEBI" id="CHEBI:30616"/>
    </ligand>
</feature>
<protein>
    <recommendedName>
        <fullName evidence="2">non-specific serine/threonine protein kinase</fullName>
        <ecNumber evidence="2">2.7.11.1</ecNumber>
    </recommendedName>
</protein>
<evidence type="ECO:0000259" key="13">
    <source>
        <dbReference type="PROSITE" id="PS50011"/>
    </source>
</evidence>
<keyword evidence="3" id="KW-0963">Cytoplasm</keyword>
<dbReference type="GeneID" id="16071415"/>
<dbReference type="Pfam" id="PF00069">
    <property type="entry name" value="Pkinase"/>
    <property type="match status" value="1"/>
</dbReference>
<dbReference type="FunFam" id="1.10.510.10:FF:001222">
    <property type="entry name" value="Serine/threonine-protein kinase ppk25"/>
    <property type="match status" value="1"/>
</dbReference>
<keyword evidence="6 11" id="KW-0547">Nucleotide-binding</keyword>
<dbReference type="InterPro" id="IPR011009">
    <property type="entry name" value="Kinase-like_dom_sf"/>
</dbReference>
<dbReference type="GO" id="GO:0005737">
    <property type="term" value="C:cytoplasm"/>
    <property type="evidence" value="ECO:0007669"/>
    <property type="project" value="UniProtKB-SubCell"/>
</dbReference>
<dbReference type="PROSITE" id="PS00108">
    <property type="entry name" value="PROTEIN_KINASE_ST"/>
    <property type="match status" value="1"/>
</dbReference>
<keyword evidence="5" id="KW-0808">Transferase</keyword>
<evidence type="ECO:0000256" key="1">
    <source>
        <dbReference type="ARBA" id="ARBA00004496"/>
    </source>
</evidence>
<feature type="compositionally biased region" description="Polar residues" evidence="12">
    <location>
        <begin position="1115"/>
        <end position="1126"/>
    </location>
</feature>
<dbReference type="CDD" id="cd14003">
    <property type="entry name" value="STKc_AMPK-like"/>
    <property type="match status" value="1"/>
</dbReference>
<dbReference type="SUPFAM" id="SSF103243">
    <property type="entry name" value="KA1-like"/>
    <property type="match status" value="1"/>
</dbReference>
<accession>F2UJ64</accession>
<dbReference type="PROSITE" id="PS50032">
    <property type="entry name" value="KA1"/>
    <property type="match status" value="1"/>
</dbReference>
<feature type="compositionally biased region" description="Low complexity" evidence="12">
    <location>
        <begin position="368"/>
        <end position="398"/>
    </location>
</feature>
<feature type="compositionally biased region" description="Polar residues" evidence="12">
    <location>
        <begin position="128"/>
        <end position="140"/>
    </location>
</feature>
<evidence type="ECO:0000256" key="7">
    <source>
        <dbReference type="ARBA" id="ARBA00022777"/>
    </source>
</evidence>
<feature type="compositionally biased region" description="Basic residues" evidence="12">
    <location>
        <begin position="1100"/>
        <end position="1112"/>
    </location>
</feature>
<feature type="compositionally biased region" description="Polar residues" evidence="12">
    <location>
        <begin position="228"/>
        <end position="247"/>
    </location>
</feature>
<dbReference type="AlphaFoldDB" id="F2UJ64"/>
<feature type="region of interest" description="Disordered" evidence="12">
    <location>
        <begin position="1059"/>
        <end position="1185"/>
    </location>
</feature>
<keyword evidence="8 11" id="KW-0067">ATP-binding</keyword>